<feature type="region of interest" description="Disordered" evidence="1">
    <location>
        <begin position="189"/>
        <end position="229"/>
    </location>
</feature>
<reference evidence="2" key="1">
    <citation type="journal article" date="2014" name="Int. J. Syst. Evol. Microbiol.">
        <title>Complete genome sequence of Corynebacterium casei LMG S-19264T (=DSM 44701T), isolated from a smear-ripened cheese.</title>
        <authorList>
            <consortium name="US DOE Joint Genome Institute (JGI-PGF)"/>
            <person name="Walter F."/>
            <person name="Albersmeier A."/>
            <person name="Kalinowski J."/>
            <person name="Ruckert C."/>
        </authorList>
    </citation>
    <scope>NUCLEOTIDE SEQUENCE</scope>
    <source>
        <strain evidence="2">CCM 7684</strain>
    </source>
</reference>
<comment type="caution">
    <text evidence="2">The sequence shown here is derived from an EMBL/GenBank/DDBJ whole genome shotgun (WGS) entry which is preliminary data.</text>
</comment>
<dbReference type="Proteomes" id="UP000602745">
    <property type="component" value="Unassembled WGS sequence"/>
</dbReference>
<evidence type="ECO:0000256" key="1">
    <source>
        <dbReference type="SAM" id="MobiDB-lite"/>
    </source>
</evidence>
<reference evidence="2" key="2">
    <citation type="submission" date="2020-09" db="EMBL/GenBank/DDBJ databases">
        <authorList>
            <person name="Sun Q."/>
            <person name="Sedlacek I."/>
        </authorList>
    </citation>
    <scope>NUCLEOTIDE SEQUENCE</scope>
    <source>
        <strain evidence="2">CCM 7684</strain>
    </source>
</reference>
<name>A0A8J2YMT7_9RHOB</name>
<feature type="compositionally biased region" description="Acidic residues" evidence="1">
    <location>
        <begin position="219"/>
        <end position="229"/>
    </location>
</feature>
<keyword evidence="3" id="KW-1185">Reference proteome</keyword>
<gene>
    <name evidence="2" type="ORF">GCM10007276_32710</name>
</gene>
<evidence type="ECO:0000313" key="2">
    <source>
        <dbReference type="EMBL" id="GGE53128.1"/>
    </source>
</evidence>
<protein>
    <submittedName>
        <fullName evidence="2">Uncharacterized protein</fullName>
    </submittedName>
</protein>
<dbReference type="AlphaFoldDB" id="A0A8J2YMT7"/>
<accession>A0A8J2YMT7</accession>
<dbReference type="RefSeq" id="WP_229729541.1">
    <property type="nucleotide sequence ID" value="NZ_BMCP01000006.1"/>
</dbReference>
<evidence type="ECO:0000313" key="3">
    <source>
        <dbReference type="Proteomes" id="UP000602745"/>
    </source>
</evidence>
<sequence length="229" mass="25808">MPSPCLERTGTARHFTPMVRRPTKVLEREIVAQWPLSAVATLGSSIRAKGILLEIRAHLPWGARKSLETDGSMLVLHRDDNAEAELRNVSAIVSRMLEGIENLPLIPREIEDILSISAAERHKWLKDGRLPSAGTRTVRLRGRARQITFHVFDPRQVEDILDRDLMSVWREDDAIAAAENRRRAAWKAKLTRSKKKERAGVASSGGAGDEAPRPRLESWDEFEDDGLLR</sequence>
<dbReference type="EMBL" id="BMCP01000006">
    <property type="protein sequence ID" value="GGE53128.1"/>
    <property type="molecule type" value="Genomic_DNA"/>
</dbReference>
<organism evidence="2 3">
    <name type="scientific">Agaricicola taiwanensis</name>
    <dbReference type="NCBI Taxonomy" id="591372"/>
    <lineage>
        <taxon>Bacteria</taxon>
        <taxon>Pseudomonadati</taxon>
        <taxon>Pseudomonadota</taxon>
        <taxon>Alphaproteobacteria</taxon>
        <taxon>Rhodobacterales</taxon>
        <taxon>Paracoccaceae</taxon>
        <taxon>Agaricicola</taxon>
    </lineage>
</organism>
<proteinExistence type="predicted"/>